<dbReference type="AlphaFoldDB" id="A0A6L6IMT2"/>
<dbReference type="RefSeq" id="WP_155108606.1">
    <property type="nucleotide sequence ID" value="NZ_WMJZ01000015.1"/>
</dbReference>
<proteinExistence type="predicted"/>
<gene>
    <name evidence="1" type="ORF">GJV78_12175</name>
</gene>
<organism evidence="1 2">
    <name type="scientific">Intestinirhabdus alba</name>
    <dbReference type="NCBI Taxonomy" id="2899544"/>
    <lineage>
        <taxon>Bacteria</taxon>
        <taxon>Pseudomonadati</taxon>
        <taxon>Pseudomonadota</taxon>
        <taxon>Gammaproteobacteria</taxon>
        <taxon>Enterobacterales</taxon>
        <taxon>Enterobacteriaceae</taxon>
        <taxon>Intestinirhabdus</taxon>
    </lineage>
</organism>
<keyword evidence="2" id="KW-1185">Reference proteome</keyword>
<comment type="caution">
    <text evidence="1">The sequence shown here is derived from an EMBL/GenBank/DDBJ whole genome shotgun (WGS) entry which is preliminary data.</text>
</comment>
<accession>A0A6L6IMT2</accession>
<sequence>MLTRLFQTVPLPVGLILRVACGDVNFPAGWVIQTRPESVDVVNETEIVIKPLVRHLKFLTLKQAKRGNFSRNGGKVREMRRLSHPSQRAFLQGSVNAITFTFALLPAANFTCQS</sequence>
<dbReference type="Proteomes" id="UP000477739">
    <property type="component" value="Unassembled WGS sequence"/>
</dbReference>
<reference evidence="1 2" key="1">
    <citation type="submission" date="2019-11" db="EMBL/GenBank/DDBJ databases">
        <title>Escherichia alba sp. nov. isolated from the gut of plastic-eating superworms Zophobas atratus.</title>
        <authorList>
            <person name="Yang Y."/>
        </authorList>
    </citation>
    <scope>NUCLEOTIDE SEQUENCE [LARGE SCALE GENOMIC DNA]</scope>
    <source>
        <strain evidence="2">BIT-B35</strain>
    </source>
</reference>
<protein>
    <submittedName>
        <fullName evidence="1">Uncharacterized protein</fullName>
    </submittedName>
</protein>
<name>A0A6L6IMT2_9ENTR</name>
<dbReference type="EMBL" id="WMJZ01000015">
    <property type="protein sequence ID" value="MTH46998.1"/>
    <property type="molecule type" value="Genomic_DNA"/>
</dbReference>
<evidence type="ECO:0000313" key="1">
    <source>
        <dbReference type="EMBL" id="MTH46998.1"/>
    </source>
</evidence>
<evidence type="ECO:0000313" key="2">
    <source>
        <dbReference type="Proteomes" id="UP000477739"/>
    </source>
</evidence>